<keyword evidence="4" id="KW-0813">Transport</keyword>
<dbReference type="InterPro" id="IPR014756">
    <property type="entry name" value="Ig_E-set"/>
</dbReference>
<name>A0ABR0X055_REHGL</name>
<feature type="domain" description="MD-2-related lipid-recognition" evidence="8">
    <location>
        <begin position="28"/>
        <end position="144"/>
    </location>
</feature>
<dbReference type="InterPro" id="IPR003172">
    <property type="entry name" value="ML_dom"/>
</dbReference>
<evidence type="ECO:0000256" key="3">
    <source>
        <dbReference type="ARBA" id="ARBA00011245"/>
    </source>
</evidence>
<organism evidence="9 10">
    <name type="scientific">Rehmannia glutinosa</name>
    <name type="common">Chinese foxglove</name>
    <dbReference type="NCBI Taxonomy" id="99300"/>
    <lineage>
        <taxon>Eukaryota</taxon>
        <taxon>Viridiplantae</taxon>
        <taxon>Streptophyta</taxon>
        <taxon>Embryophyta</taxon>
        <taxon>Tracheophyta</taxon>
        <taxon>Spermatophyta</taxon>
        <taxon>Magnoliopsida</taxon>
        <taxon>eudicotyledons</taxon>
        <taxon>Gunneridae</taxon>
        <taxon>Pentapetalae</taxon>
        <taxon>asterids</taxon>
        <taxon>lamiids</taxon>
        <taxon>Lamiales</taxon>
        <taxon>Orobanchaceae</taxon>
        <taxon>Rehmannieae</taxon>
        <taxon>Rehmannia</taxon>
    </lineage>
</organism>
<evidence type="ECO:0000313" key="9">
    <source>
        <dbReference type="EMBL" id="KAK6152221.1"/>
    </source>
</evidence>
<dbReference type="SMART" id="SM00737">
    <property type="entry name" value="ML"/>
    <property type="match status" value="1"/>
</dbReference>
<evidence type="ECO:0000256" key="6">
    <source>
        <dbReference type="ARBA" id="ARBA00023055"/>
    </source>
</evidence>
<evidence type="ECO:0000256" key="1">
    <source>
        <dbReference type="ARBA" id="ARBA00002053"/>
    </source>
</evidence>
<comment type="subunit">
    <text evidence="3">Monomer.</text>
</comment>
<gene>
    <name evidence="9" type="ORF">DH2020_014856</name>
</gene>
<keyword evidence="6" id="KW-0445">Lipid transport</keyword>
<feature type="signal peptide" evidence="7">
    <location>
        <begin position="1"/>
        <end position="23"/>
    </location>
</feature>
<evidence type="ECO:0000313" key="10">
    <source>
        <dbReference type="Proteomes" id="UP001318860"/>
    </source>
</evidence>
<evidence type="ECO:0000259" key="8">
    <source>
        <dbReference type="SMART" id="SM00737"/>
    </source>
</evidence>
<comment type="function">
    <text evidence="1">Catalyzes the intermembrane transfer of phosphatidylglycerol and phosphatidylinositol.</text>
</comment>
<dbReference type="EMBL" id="JABTTQ020000007">
    <property type="protein sequence ID" value="KAK6152221.1"/>
    <property type="molecule type" value="Genomic_DNA"/>
</dbReference>
<dbReference type="PANTHER" id="PTHR11306">
    <property type="entry name" value="NIEMANN PICK TYPE C2 PROTEIN NPC2-RELATED"/>
    <property type="match status" value="1"/>
</dbReference>
<dbReference type="PANTHER" id="PTHR11306:SF0">
    <property type="entry name" value="PHOSPHATIDYLGLYCEROL_PHOSPHATIDYLINOSITOL TRANSFER PROTEIN"/>
    <property type="match status" value="1"/>
</dbReference>
<sequence>MAQLKPLGTLLLTLCLLVPLTSAKSVDVHLCDKNANNAVKVSGVEISPFPVSRAKKTTFAIAASTGKAINGGKIKIDVSYFGFHVHNENHDLCKELLCPVSIGDFVLSHSLELPRITPPHKYIHTGVVIASEYHQNYMAYNETSDAIYWS</sequence>
<keyword evidence="5 7" id="KW-0732">Signal</keyword>
<protein>
    <recommendedName>
        <fullName evidence="8">MD-2-related lipid-recognition domain-containing protein</fullName>
    </recommendedName>
</protein>
<evidence type="ECO:0000256" key="7">
    <source>
        <dbReference type="SAM" id="SignalP"/>
    </source>
</evidence>
<dbReference type="Gene3D" id="2.60.40.770">
    <property type="match status" value="1"/>
</dbReference>
<keyword evidence="10" id="KW-1185">Reference proteome</keyword>
<evidence type="ECO:0000256" key="4">
    <source>
        <dbReference type="ARBA" id="ARBA00022448"/>
    </source>
</evidence>
<proteinExistence type="inferred from homology"/>
<accession>A0ABR0X055</accession>
<comment type="caution">
    <text evidence="9">The sequence shown here is derived from an EMBL/GenBank/DDBJ whole genome shotgun (WGS) entry which is preliminary data.</text>
</comment>
<dbReference type="Proteomes" id="UP001318860">
    <property type="component" value="Unassembled WGS sequence"/>
</dbReference>
<dbReference type="Pfam" id="PF02221">
    <property type="entry name" value="E1_DerP2_DerF2"/>
    <property type="match status" value="1"/>
</dbReference>
<dbReference type="InterPro" id="IPR039670">
    <property type="entry name" value="NPC2-like"/>
</dbReference>
<feature type="chain" id="PRO_5047364016" description="MD-2-related lipid-recognition domain-containing protein" evidence="7">
    <location>
        <begin position="24"/>
        <end position="150"/>
    </location>
</feature>
<comment type="similarity">
    <text evidence="2">Belongs to the NPC2 family.</text>
</comment>
<evidence type="ECO:0000256" key="5">
    <source>
        <dbReference type="ARBA" id="ARBA00022729"/>
    </source>
</evidence>
<reference evidence="9 10" key="1">
    <citation type="journal article" date="2021" name="Comput. Struct. Biotechnol. J.">
        <title>De novo genome assembly of the potent medicinal plant Rehmannia glutinosa using nanopore technology.</title>
        <authorList>
            <person name="Ma L."/>
            <person name="Dong C."/>
            <person name="Song C."/>
            <person name="Wang X."/>
            <person name="Zheng X."/>
            <person name="Niu Y."/>
            <person name="Chen S."/>
            <person name="Feng W."/>
        </authorList>
    </citation>
    <scope>NUCLEOTIDE SEQUENCE [LARGE SCALE GENOMIC DNA]</scope>
    <source>
        <strain evidence="9">DH-2019</strain>
    </source>
</reference>
<dbReference type="SUPFAM" id="SSF81296">
    <property type="entry name" value="E set domains"/>
    <property type="match status" value="1"/>
</dbReference>
<evidence type="ECO:0000256" key="2">
    <source>
        <dbReference type="ARBA" id="ARBA00006370"/>
    </source>
</evidence>